<feature type="domain" description="NadR/Ttd14 AAA" evidence="1">
    <location>
        <begin position="14"/>
        <end position="173"/>
    </location>
</feature>
<accession>A0A4U5TRI2</accession>
<name>A0A4U5TRI2_9FLAO</name>
<proteinExistence type="predicted"/>
<dbReference type="OrthoDB" id="9151999at2"/>
<dbReference type="GO" id="GO:0005524">
    <property type="term" value="F:ATP binding"/>
    <property type="evidence" value="ECO:0007669"/>
    <property type="project" value="UniProtKB-KW"/>
</dbReference>
<protein>
    <submittedName>
        <fullName evidence="2">ATP-binding protein</fullName>
    </submittedName>
</protein>
<dbReference type="Proteomes" id="UP000306552">
    <property type="component" value="Unassembled WGS sequence"/>
</dbReference>
<dbReference type="InterPro" id="IPR038727">
    <property type="entry name" value="NadR/Ttd14_AAA_dom"/>
</dbReference>
<dbReference type="PANTHER" id="PTHR37512:SF1">
    <property type="entry name" value="NADR_TTD14 AAA DOMAIN-CONTAINING PROTEIN"/>
    <property type="match status" value="1"/>
</dbReference>
<dbReference type="InterPro" id="IPR052735">
    <property type="entry name" value="NAD_biosynth-regulator"/>
</dbReference>
<keyword evidence="3" id="KW-1185">Reference proteome</keyword>
<dbReference type="PANTHER" id="PTHR37512">
    <property type="entry name" value="TRIFUNCTIONAL NAD BIOSYNTHESIS/REGULATOR PROTEIN NADR"/>
    <property type="match status" value="1"/>
</dbReference>
<gene>
    <name evidence="2" type="ORF">FCN74_00135</name>
</gene>
<organism evidence="2 3">
    <name type="scientific">Mesohalobacter halotolerans</name>
    <dbReference type="NCBI Taxonomy" id="1883405"/>
    <lineage>
        <taxon>Bacteria</taxon>
        <taxon>Pseudomonadati</taxon>
        <taxon>Bacteroidota</taxon>
        <taxon>Flavobacteriia</taxon>
        <taxon>Flavobacteriales</taxon>
        <taxon>Flavobacteriaceae</taxon>
        <taxon>Mesohalobacter</taxon>
    </lineage>
</organism>
<dbReference type="Gene3D" id="3.40.50.300">
    <property type="entry name" value="P-loop containing nucleotide triphosphate hydrolases"/>
    <property type="match status" value="1"/>
</dbReference>
<dbReference type="Pfam" id="PF13521">
    <property type="entry name" value="AAA_28"/>
    <property type="match status" value="1"/>
</dbReference>
<dbReference type="AlphaFoldDB" id="A0A4U5TRI2"/>
<sequence>MEKTTQHTQSQLTKVVFYGPESTGKTTLAQTLAKQHQTQWVPEFAREYLQNKYNKTGKACEPSDIMPIAEGQMALENKQAKTSNQYLFCDTNLLETYVYARVYFPDKDFSRLKSLALSQDYDYYFLTDIDTPWEADDLRDKPNERQEMFNVFRNYLIKYDKNFCILSGDLEQRLSKVNKILQTNNYATFLKT</sequence>
<dbReference type="SUPFAM" id="SSF52540">
    <property type="entry name" value="P-loop containing nucleoside triphosphate hydrolases"/>
    <property type="match status" value="1"/>
</dbReference>
<comment type="caution">
    <text evidence="2">The sequence shown here is derived from an EMBL/GenBank/DDBJ whole genome shotgun (WGS) entry which is preliminary data.</text>
</comment>
<evidence type="ECO:0000313" key="2">
    <source>
        <dbReference type="EMBL" id="TKS56870.1"/>
    </source>
</evidence>
<evidence type="ECO:0000259" key="1">
    <source>
        <dbReference type="Pfam" id="PF13521"/>
    </source>
</evidence>
<dbReference type="EMBL" id="SWMU01000001">
    <property type="protein sequence ID" value="TKS56870.1"/>
    <property type="molecule type" value="Genomic_DNA"/>
</dbReference>
<evidence type="ECO:0000313" key="3">
    <source>
        <dbReference type="Proteomes" id="UP000306552"/>
    </source>
</evidence>
<keyword evidence="2" id="KW-0067">ATP-binding</keyword>
<reference evidence="2 3" key="1">
    <citation type="submission" date="2019-04" db="EMBL/GenBank/DDBJ databases">
        <title>Psychroflexus halotolerans sp. nov., isolated from a marine solar saltern.</title>
        <authorList>
            <person name="Feng X."/>
        </authorList>
    </citation>
    <scope>NUCLEOTIDE SEQUENCE [LARGE SCALE GENOMIC DNA]</scope>
    <source>
        <strain evidence="2 3">WDS2C27</strain>
    </source>
</reference>
<dbReference type="InterPro" id="IPR027417">
    <property type="entry name" value="P-loop_NTPase"/>
</dbReference>
<keyword evidence="2" id="KW-0547">Nucleotide-binding</keyword>
<dbReference type="RefSeq" id="WP_138930574.1">
    <property type="nucleotide sequence ID" value="NZ_SWMU01000001.1"/>
</dbReference>